<organism evidence="1 2">
    <name type="scientific">Parasitella parasitica</name>
    <dbReference type="NCBI Taxonomy" id="35722"/>
    <lineage>
        <taxon>Eukaryota</taxon>
        <taxon>Fungi</taxon>
        <taxon>Fungi incertae sedis</taxon>
        <taxon>Mucoromycota</taxon>
        <taxon>Mucoromycotina</taxon>
        <taxon>Mucoromycetes</taxon>
        <taxon>Mucorales</taxon>
        <taxon>Mucorineae</taxon>
        <taxon>Mucoraceae</taxon>
        <taxon>Parasitella</taxon>
    </lineage>
</organism>
<accession>A0A0B7MMT4</accession>
<keyword evidence="2" id="KW-1185">Reference proteome</keyword>
<dbReference type="OrthoDB" id="10459108at2759"/>
<gene>
    <name evidence="1" type="primary">PARPA_00405.1 scaffold 772</name>
</gene>
<evidence type="ECO:0000313" key="1">
    <source>
        <dbReference type="EMBL" id="CEP07131.1"/>
    </source>
</evidence>
<dbReference type="AlphaFoldDB" id="A0A0B7MMT4"/>
<protein>
    <submittedName>
        <fullName evidence="1">Uncharacterized protein</fullName>
    </submittedName>
</protein>
<dbReference type="Proteomes" id="UP000054107">
    <property type="component" value="Unassembled WGS sequence"/>
</dbReference>
<name>A0A0B7MMT4_9FUNG</name>
<proteinExistence type="predicted"/>
<sequence>MNTYSTNNTINRETEPVSSVKVLNTAMPEEFPASFIQMFKDKFPALESLELKYTIEESQTEEQGVFWWNEMTSLCQSLQKYSITIVSPNDENYLLQLKNYVNFLRNIVRAERRELSIRLDISDDLTLEIEHNGSKVQLVELGIVQSSNYIENLLKEIFESVIIPFPPRQLDVTYKEKKAAPKFRGWRILFSRKQSKLSINAKIAHHMHSLWDNDITFSRCSSSEIMDADGSSCEWSFEI</sequence>
<reference evidence="1 2" key="1">
    <citation type="submission" date="2014-09" db="EMBL/GenBank/DDBJ databases">
        <authorList>
            <person name="Ellenberger Sabrina"/>
        </authorList>
    </citation>
    <scope>NUCLEOTIDE SEQUENCE [LARGE SCALE GENOMIC DNA]</scope>
    <source>
        <strain evidence="1 2">CBS 412.66</strain>
    </source>
</reference>
<evidence type="ECO:0000313" key="2">
    <source>
        <dbReference type="Proteomes" id="UP000054107"/>
    </source>
</evidence>
<dbReference type="EMBL" id="LN719061">
    <property type="protein sequence ID" value="CEP07131.1"/>
    <property type="molecule type" value="Genomic_DNA"/>
</dbReference>